<dbReference type="Proteomes" id="UP001160148">
    <property type="component" value="Unassembled WGS sequence"/>
</dbReference>
<organism evidence="2 3">
    <name type="scientific">Macrosiphum euphorbiae</name>
    <name type="common">potato aphid</name>
    <dbReference type="NCBI Taxonomy" id="13131"/>
    <lineage>
        <taxon>Eukaryota</taxon>
        <taxon>Metazoa</taxon>
        <taxon>Ecdysozoa</taxon>
        <taxon>Arthropoda</taxon>
        <taxon>Hexapoda</taxon>
        <taxon>Insecta</taxon>
        <taxon>Pterygota</taxon>
        <taxon>Neoptera</taxon>
        <taxon>Paraneoptera</taxon>
        <taxon>Hemiptera</taxon>
        <taxon>Sternorrhyncha</taxon>
        <taxon>Aphidomorpha</taxon>
        <taxon>Aphidoidea</taxon>
        <taxon>Aphididae</taxon>
        <taxon>Macrosiphini</taxon>
        <taxon>Macrosiphum</taxon>
    </lineage>
</organism>
<dbReference type="AlphaFoldDB" id="A0AAV0VVQ3"/>
<evidence type="ECO:0000259" key="1">
    <source>
        <dbReference type="Pfam" id="PF13843"/>
    </source>
</evidence>
<accession>A0AAV0VVQ3</accession>
<keyword evidence="3" id="KW-1185">Reference proteome</keyword>
<dbReference type="InterPro" id="IPR029526">
    <property type="entry name" value="PGBD"/>
</dbReference>
<dbReference type="EMBL" id="CARXXK010000001">
    <property type="protein sequence ID" value="CAI6348309.1"/>
    <property type="molecule type" value="Genomic_DNA"/>
</dbReference>
<proteinExistence type="predicted"/>
<dbReference type="PANTHER" id="PTHR47272">
    <property type="entry name" value="DDE_TNP_1_7 DOMAIN-CONTAINING PROTEIN"/>
    <property type="match status" value="1"/>
</dbReference>
<reference evidence="2 3" key="1">
    <citation type="submission" date="2023-01" db="EMBL/GenBank/DDBJ databases">
        <authorList>
            <person name="Whitehead M."/>
        </authorList>
    </citation>
    <scope>NUCLEOTIDE SEQUENCE [LARGE SCALE GENOMIC DNA]</scope>
</reference>
<gene>
    <name evidence="2" type="ORF">MEUPH1_LOCUS5001</name>
</gene>
<name>A0AAV0VVQ3_9HEMI</name>
<sequence>MLKKQHQLPYGDIIELLGDGRDSELSSLSGDDDDFVDDNEYPCSEIEKSSKEQMFENVLDDFELFEFEDGEDFNVFGINNETVEDEQLSDNNAYARPSTPTLPPRQIAIRPVENVLDDFELFDFQDDEDFNVFGINNETVEDEQQSDNNAYARPSTPAIPPCHIAIRPVVEHGLHLNNLPYYTKNEIKWSNRPFVSNFLKISQPAPELSTTYKTLLPIEYFSKYFPEEEFENMAKYTNIYAKQNNFIKYVDTTPSEMKVFVGIHLKIGCQKPSRIRSCWTNEDRVNIIADNMSRNRFFQLRSCFHVMNNDDIPENNVDKFIKVRPLFNSFIKRCKELPVETNLAVDEKMVKFKGKLGVKQYMKGKPCPWGIKNFLLCSANGMVYNMILYQGSSTEINHEITKKYGLGGSTVLQLVEHIDKNEHYLYFDNFFSSYNLFTSLECLGIKAAGTVRLNRFANPPIVSDKELNTLGRGASYEVTSTDGKVGLIKWLDNKSVSLASNFVTSGSPDIIKRYDKKNKCYVEVGRPEIVKLYNDSMGGVDLHDQLISYYRVFIKSRKWTLRMLFHAFDMATCNAWLEYRNDAETINLPKKKVMDLLGFKQNLASTLISVGSSVVTPSRKRGRPSSCNKIIVQPKPCKKNRLIDRYPTDVMRKDNTGHYAYMDNLRDATFCKLEGVVRCKKRTHMTCKKCNVHLCITKTRNCFYDYHN</sequence>
<dbReference type="PANTHER" id="PTHR47272:SF2">
    <property type="entry name" value="PIGGYBAC TRANSPOSABLE ELEMENT-DERIVED PROTEIN 3-LIKE"/>
    <property type="match status" value="1"/>
</dbReference>
<feature type="domain" description="PiggyBac transposable element-derived protein" evidence="1">
    <location>
        <begin position="217"/>
        <end position="576"/>
    </location>
</feature>
<evidence type="ECO:0000313" key="3">
    <source>
        <dbReference type="Proteomes" id="UP001160148"/>
    </source>
</evidence>
<comment type="caution">
    <text evidence="2">The sequence shown here is derived from an EMBL/GenBank/DDBJ whole genome shotgun (WGS) entry which is preliminary data.</text>
</comment>
<dbReference type="Pfam" id="PF13843">
    <property type="entry name" value="DDE_Tnp_1_7"/>
    <property type="match status" value="1"/>
</dbReference>
<protein>
    <recommendedName>
        <fullName evidence="1">PiggyBac transposable element-derived protein domain-containing protein</fullName>
    </recommendedName>
</protein>
<evidence type="ECO:0000313" key="2">
    <source>
        <dbReference type="EMBL" id="CAI6348309.1"/>
    </source>
</evidence>